<dbReference type="RefSeq" id="WP_073483727.1">
    <property type="nucleotide sequence ID" value="NZ_FQVN01000004.1"/>
</dbReference>
<dbReference type="PANTHER" id="PTHR40447:SF1">
    <property type="entry name" value="ANAEROBIC SULFITE REDUCTASE SUBUNIT A"/>
    <property type="match status" value="1"/>
</dbReference>
<dbReference type="GO" id="GO:0046872">
    <property type="term" value="F:metal ion binding"/>
    <property type="evidence" value="ECO:0007669"/>
    <property type="project" value="UniProtKB-KW"/>
</dbReference>
<protein>
    <submittedName>
        <fullName evidence="5">4Fe-4S dicluster containing protein</fullName>
    </submittedName>
</protein>
<keyword evidence="3" id="KW-0411">Iron-sulfur</keyword>
<name>A0A1M5DSY2_STRHI</name>
<feature type="domain" description="4Fe-4S ferredoxin-type" evidence="4">
    <location>
        <begin position="253"/>
        <end position="284"/>
    </location>
</feature>
<evidence type="ECO:0000259" key="4">
    <source>
        <dbReference type="PROSITE" id="PS51379"/>
    </source>
</evidence>
<evidence type="ECO:0000313" key="5">
    <source>
        <dbReference type="EMBL" id="SHF70148.1"/>
    </source>
</evidence>
<reference evidence="5 6" key="1">
    <citation type="submission" date="2016-11" db="EMBL/GenBank/DDBJ databases">
        <authorList>
            <person name="Jaros S."/>
            <person name="Januszkiewicz K."/>
            <person name="Wedrychowicz H."/>
        </authorList>
    </citation>
    <scope>NUCLEOTIDE SEQUENCE [LARGE SCALE GENOMIC DNA]</scope>
    <source>
        <strain evidence="5 6">DSM 44523</strain>
    </source>
</reference>
<evidence type="ECO:0000256" key="3">
    <source>
        <dbReference type="ARBA" id="ARBA00023014"/>
    </source>
</evidence>
<feature type="domain" description="4Fe-4S ferredoxin-type" evidence="4">
    <location>
        <begin position="334"/>
        <end position="362"/>
    </location>
</feature>
<proteinExistence type="predicted"/>
<dbReference type="SUPFAM" id="SSF46548">
    <property type="entry name" value="alpha-helical ferredoxin"/>
    <property type="match status" value="1"/>
</dbReference>
<dbReference type="OrthoDB" id="9795302at2"/>
<dbReference type="PROSITE" id="PS51379">
    <property type="entry name" value="4FE4S_FER_2"/>
    <property type="match status" value="2"/>
</dbReference>
<organism evidence="5 6">
    <name type="scientific">Streptoalloteichus hindustanus</name>
    <dbReference type="NCBI Taxonomy" id="2017"/>
    <lineage>
        <taxon>Bacteria</taxon>
        <taxon>Bacillati</taxon>
        <taxon>Actinomycetota</taxon>
        <taxon>Actinomycetes</taxon>
        <taxon>Pseudonocardiales</taxon>
        <taxon>Pseudonocardiaceae</taxon>
        <taxon>Streptoalloteichus</taxon>
    </lineage>
</organism>
<dbReference type="GO" id="GO:0051536">
    <property type="term" value="F:iron-sulfur cluster binding"/>
    <property type="evidence" value="ECO:0007669"/>
    <property type="project" value="UniProtKB-KW"/>
</dbReference>
<accession>A0A1M5DSY2</accession>
<keyword evidence="6" id="KW-1185">Reference proteome</keyword>
<gene>
    <name evidence="5" type="ORF">SAMN05444320_104595</name>
</gene>
<evidence type="ECO:0000256" key="2">
    <source>
        <dbReference type="ARBA" id="ARBA00023004"/>
    </source>
</evidence>
<dbReference type="AlphaFoldDB" id="A0A1M5DSY2"/>
<evidence type="ECO:0000256" key="1">
    <source>
        <dbReference type="ARBA" id="ARBA00022723"/>
    </source>
</evidence>
<sequence length="376" mass="40713">MTDRVAVIDHSALVELVGLLHAEGYVVVGPTLRENAIVLAELDDGDDLVSGWGVDTEAGRYRVVRRADDAVFAHSAGPQSWKSFLHPARRRLLSTDTSDGDLTVEPEPEPSRRMAFLGVRPCDLVAIGVLDRVLAGGRYPDPGYTARRDGVLVIVANCTEPGATCFCVSMGGGPRAPAGFDLALTERVDDAGHRFLVEVGSAAGEELLAALPHRAATDADLRVADDDLADAAEHMGRAMPEVDLRALLVDSRESPHWAEVASRCLACGNCTMVCPTCFCTTTEEVTDLTGEHGERWQRWSSCFDLDFSYLHGGEVRTSRQSRYRQWMTHKLSTWYDQFGSSGCVGCGRCIVWCPVGIDITEEAASLTALASREVGT</sequence>
<dbReference type="InterPro" id="IPR017896">
    <property type="entry name" value="4Fe4S_Fe-S-bd"/>
</dbReference>
<dbReference type="PROSITE" id="PS00198">
    <property type="entry name" value="4FE4S_FER_1"/>
    <property type="match status" value="2"/>
</dbReference>
<keyword evidence="2" id="KW-0408">Iron</keyword>
<dbReference type="Pfam" id="PF17179">
    <property type="entry name" value="Fer4_22"/>
    <property type="match status" value="1"/>
</dbReference>
<dbReference type="Proteomes" id="UP000184501">
    <property type="component" value="Unassembled WGS sequence"/>
</dbReference>
<dbReference type="EMBL" id="FQVN01000004">
    <property type="protein sequence ID" value="SHF70148.1"/>
    <property type="molecule type" value="Genomic_DNA"/>
</dbReference>
<dbReference type="STRING" id="2017.SAMN05444320_104595"/>
<dbReference type="InterPro" id="IPR009051">
    <property type="entry name" value="Helical_ferredxn"/>
</dbReference>
<dbReference type="PANTHER" id="PTHR40447">
    <property type="entry name" value="ANAEROBIC SULFITE REDUCTASE SUBUNIT A"/>
    <property type="match status" value="1"/>
</dbReference>
<keyword evidence="1" id="KW-0479">Metal-binding</keyword>
<dbReference type="Gene3D" id="1.10.1060.10">
    <property type="entry name" value="Alpha-helical ferredoxin"/>
    <property type="match status" value="1"/>
</dbReference>
<dbReference type="InterPro" id="IPR017900">
    <property type="entry name" value="4Fe4S_Fe_S_CS"/>
</dbReference>
<evidence type="ECO:0000313" key="6">
    <source>
        <dbReference type="Proteomes" id="UP000184501"/>
    </source>
</evidence>